<dbReference type="GO" id="GO:0003887">
    <property type="term" value="F:DNA-directed DNA polymerase activity"/>
    <property type="evidence" value="ECO:0007669"/>
    <property type="project" value="InterPro"/>
</dbReference>
<dbReference type="PANTHER" id="PTHR11669:SF8">
    <property type="entry name" value="DNA POLYMERASE III SUBUNIT DELTA"/>
    <property type="match status" value="1"/>
</dbReference>
<dbReference type="Gene3D" id="3.40.50.300">
    <property type="entry name" value="P-loop containing nucleotide triphosphate hydrolases"/>
    <property type="match status" value="1"/>
</dbReference>
<dbReference type="RefSeq" id="WP_177194523.1">
    <property type="nucleotide sequence ID" value="NZ_FJNE01000004.1"/>
</dbReference>
<keyword evidence="2" id="KW-1185">Reference proteome</keyword>
<name>A0A143YRN4_9LACT</name>
<dbReference type="GO" id="GO:0006261">
    <property type="term" value="P:DNA-templated DNA replication"/>
    <property type="evidence" value="ECO:0007669"/>
    <property type="project" value="TreeGrafter"/>
</dbReference>
<dbReference type="AlphaFoldDB" id="A0A143YRN4"/>
<dbReference type="Pfam" id="PF13177">
    <property type="entry name" value="DNA_pol3_delta2"/>
    <property type="match status" value="1"/>
</dbReference>
<dbReference type="NCBIfam" id="NF005972">
    <property type="entry name" value="PRK08058.1"/>
    <property type="match status" value="1"/>
</dbReference>
<dbReference type="EMBL" id="FJNE01000004">
    <property type="protein sequence ID" value="CZQ94131.1"/>
    <property type="molecule type" value="Genomic_DNA"/>
</dbReference>
<dbReference type="PANTHER" id="PTHR11669">
    <property type="entry name" value="REPLICATION FACTOR C / DNA POLYMERASE III GAMMA-TAU SUBUNIT"/>
    <property type="match status" value="1"/>
</dbReference>
<proteinExistence type="predicted"/>
<protein>
    <submittedName>
        <fullName evidence="1">Dna polymerase iii delta subunit</fullName>
    </submittedName>
</protein>
<sequence length="326" mass="37644">MTNTVLRQQPELVELFQHTIMEKRLGHAYLFEGSRGTGKQEMARWIAQMLFCEDLQNNQPCQRCNHCHRIAAGEFPDVAEILPDGQSIKVGQVRELKSELSKSGMEGSRKVYLIHDAEKMTISASNSLLTFLEEPQSDTYLILMTTSKENILPTIRSRCQIVHFQTLNKQVLSETLIAKGVQPENAALLAAITNNQDEALELNQDETFHEAKKKVWRWFQLMMAQDPQAFLFVQMDLMEALKDKKDAQFYLDLLLLYYRDLLYTKYQNQQAVVNRKYMETYENLAVGIRHPEITRQMESILNGKKRLDANVQLQGVLENISLENTL</sequence>
<dbReference type="STRING" id="140314.SAMN04488076_13110"/>
<dbReference type="InterPro" id="IPR050238">
    <property type="entry name" value="DNA_Rep/Repair_Clamp_Loader"/>
</dbReference>
<dbReference type="GO" id="GO:0008408">
    <property type="term" value="F:3'-5' exonuclease activity"/>
    <property type="evidence" value="ECO:0007669"/>
    <property type="project" value="InterPro"/>
</dbReference>
<accession>A0A143YRN4</accession>
<gene>
    <name evidence="1" type="ORF">Tpal_1749</name>
</gene>
<dbReference type="InterPro" id="IPR004622">
    <property type="entry name" value="DNA_pol_HolB"/>
</dbReference>
<dbReference type="InterPro" id="IPR027417">
    <property type="entry name" value="P-loop_NTPase"/>
</dbReference>
<evidence type="ECO:0000313" key="1">
    <source>
        <dbReference type="EMBL" id="CZQ94131.1"/>
    </source>
</evidence>
<organism evidence="1 2">
    <name type="scientific">Trichococcus palustris</name>
    <dbReference type="NCBI Taxonomy" id="140314"/>
    <lineage>
        <taxon>Bacteria</taxon>
        <taxon>Bacillati</taxon>
        <taxon>Bacillota</taxon>
        <taxon>Bacilli</taxon>
        <taxon>Lactobacillales</taxon>
        <taxon>Carnobacteriaceae</taxon>
        <taxon>Trichococcus</taxon>
    </lineage>
</organism>
<dbReference type="Proteomes" id="UP000242754">
    <property type="component" value="Unassembled WGS sequence"/>
</dbReference>
<dbReference type="NCBIfam" id="TIGR00678">
    <property type="entry name" value="holB"/>
    <property type="match status" value="1"/>
</dbReference>
<dbReference type="FunFam" id="3.40.50.300:FF:001255">
    <property type="entry name" value="DNA polymerase III subunit delta"/>
    <property type="match status" value="1"/>
</dbReference>
<dbReference type="SUPFAM" id="SSF52540">
    <property type="entry name" value="P-loop containing nucleoside triphosphate hydrolases"/>
    <property type="match status" value="1"/>
</dbReference>
<evidence type="ECO:0000313" key="2">
    <source>
        <dbReference type="Proteomes" id="UP000242754"/>
    </source>
</evidence>
<reference evidence="1 2" key="1">
    <citation type="submission" date="2016-02" db="EMBL/GenBank/DDBJ databases">
        <authorList>
            <person name="Wen L."/>
            <person name="He K."/>
            <person name="Yang H."/>
        </authorList>
    </citation>
    <scope>NUCLEOTIDE SEQUENCE [LARGE SCALE GENOMIC DNA]</scope>
    <source>
        <strain evidence="1">Trichococcus palustris</strain>
    </source>
</reference>